<dbReference type="InterPro" id="IPR007219">
    <property type="entry name" value="XnlR_reg_dom"/>
</dbReference>
<dbReference type="CDD" id="cd00067">
    <property type="entry name" value="GAL4"/>
    <property type="match status" value="1"/>
</dbReference>
<keyword evidence="5" id="KW-1185">Reference proteome</keyword>
<reference evidence="4" key="1">
    <citation type="journal article" date="2021" name="Nat. Commun.">
        <title>Genetic determinants of endophytism in the Arabidopsis root mycobiome.</title>
        <authorList>
            <person name="Mesny F."/>
            <person name="Miyauchi S."/>
            <person name="Thiergart T."/>
            <person name="Pickel B."/>
            <person name="Atanasova L."/>
            <person name="Karlsson M."/>
            <person name="Huettel B."/>
            <person name="Barry K.W."/>
            <person name="Haridas S."/>
            <person name="Chen C."/>
            <person name="Bauer D."/>
            <person name="Andreopoulos W."/>
            <person name="Pangilinan J."/>
            <person name="LaButti K."/>
            <person name="Riley R."/>
            <person name="Lipzen A."/>
            <person name="Clum A."/>
            <person name="Drula E."/>
            <person name="Henrissat B."/>
            <person name="Kohler A."/>
            <person name="Grigoriev I.V."/>
            <person name="Martin F.M."/>
            <person name="Hacquard S."/>
        </authorList>
    </citation>
    <scope>NUCLEOTIDE SEQUENCE</scope>
    <source>
        <strain evidence="4">MPI-SDFR-AT-0120</strain>
    </source>
</reference>
<dbReference type="PANTHER" id="PTHR47425">
    <property type="entry name" value="FARB-RELATED"/>
    <property type="match status" value="1"/>
</dbReference>
<accession>A0A8K0VXS8</accession>
<dbReference type="InterPro" id="IPR052761">
    <property type="entry name" value="Fungal_Detox/Toxin_TFs"/>
</dbReference>
<dbReference type="PANTHER" id="PTHR47425:SF3">
    <property type="entry name" value="ZN(II)2CYS6 TRANSCRIPTION FACTOR (EUROFUNG)"/>
    <property type="match status" value="1"/>
</dbReference>
<dbReference type="InterPro" id="IPR036864">
    <property type="entry name" value="Zn2-C6_fun-type_DNA-bd_sf"/>
</dbReference>
<organism evidence="4 5">
    <name type="scientific">Paraphoma chrysanthemicola</name>
    <dbReference type="NCBI Taxonomy" id="798071"/>
    <lineage>
        <taxon>Eukaryota</taxon>
        <taxon>Fungi</taxon>
        <taxon>Dikarya</taxon>
        <taxon>Ascomycota</taxon>
        <taxon>Pezizomycotina</taxon>
        <taxon>Dothideomycetes</taxon>
        <taxon>Pleosporomycetidae</taxon>
        <taxon>Pleosporales</taxon>
        <taxon>Pleosporineae</taxon>
        <taxon>Phaeosphaeriaceae</taxon>
        <taxon>Paraphoma</taxon>
    </lineage>
</organism>
<dbReference type="SUPFAM" id="SSF57701">
    <property type="entry name" value="Zn2/Cys6 DNA-binding domain"/>
    <property type="match status" value="1"/>
</dbReference>
<evidence type="ECO:0000313" key="5">
    <source>
        <dbReference type="Proteomes" id="UP000813461"/>
    </source>
</evidence>
<dbReference type="Proteomes" id="UP000813461">
    <property type="component" value="Unassembled WGS sequence"/>
</dbReference>
<dbReference type="GO" id="GO:0000981">
    <property type="term" value="F:DNA-binding transcription factor activity, RNA polymerase II-specific"/>
    <property type="evidence" value="ECO:0007669"/>
    <property type="project" value="InterPro"/>
</dbReference>
<dbReference type="Pfam" id="PF04082">
    <property type="entry name" value="Fungal_trans"/>
    <property type="match status" value="1"/>
</dbReference>
<feature type="domain" description="Zn(2)-C6 fungal-type" evidence="3">
    <location>
        <begin position="20"/>
        <end position="50"/>
    </location>
</feature>
<dbReference type="SMART" id="SM00906">
    <property type="entry name" value="Fungal_trans"/>
    <property type="match status" value="1"/>
</dbReference>
<dbReference type="AlphaFoldDB" id="A0A8K0VXS8"/>
<dbReference type="GO" id="GO:0006351">
    <property type="term" value="P:DNA-templated transcription"/>
    <property type="evidence" value="ECO:0007669"/>
    <property type="project" value="InterPro"/>
</dbReference>
<sequence length="699" mass="78548">MPVPPTSNARTHPKKRAAGACEACHARKVRCSLAHTGSPCINCSLDSLACEPRVTKKRGAAPHRRARRNLCSASSSADTVSACPNQTTPQHDSPAFLEASSALRSGRCPQDAGAFLTSAAESRDRTSAVTPYQPLAEHFSHYGGENDLGALQSTENASEPQYAPIYGDPRGVSLVADICEPQRKGKSGHVLVPQTCLSNIDAETLDYLRLKGVFDLPSKRATEMMMQTYFSYVHPFFPVIEAKSLIEHLEDQSHTLSIHLLWSMFLAAANFADDAILEATHFVSRKEMKRSMYAKAKALYDAEYEKNKITLIQAVLLMGFWYADTEDRAGPWHWNGVAISLCQTVGLHRDPEPNSNQTKSIVSVDRKLWQQLWWSCFYREIWFSAGMGRPMRIRLVDCNTKMPDTHETGDFESLSADLRKKYLPVELKDLGKLWRSLLNLTVILSNLLIQQQQADRVLATESEVQITESEIRACNIQRDEIATHEQSELMRLYMYHFEIYVESVSLMLYRPFFLHDSADPSFNGWRSIVEQKARSSAAATTKILSGMISSDSIHLAQSIICIALVPTLQIHLLDYASPRTIIQRMGHQHLELCMIVVEELKKTLFGAEILFRMFTKARKQISDRRSTTFTAVPLVSQDEPLTSPSFAPADTMIDITQDEGRNPEYDLGVFSTMWNADALMTSYGLMHDFGHPWLTDTII</sequence>
<keyword evidence="1" id="KW-0479">Metal-binding</keyword>
<comment type="caution">
    <text evidence="4">The sequence shown here is derived from an EMBL/GenBank/DDBJ whole genome shotgun (WGS) entry which is preliminary data.</text>
</comment>
<dbReference type="SMART" id="SM00066">
    <property type="entry name" value="GAL4"/>
    <property type="match status" value="1"/>
</dbReference>
<dbReference type="Pfam" id="PF00172">
    <property type="entry name" value="Zn_clus"/>
    <property type="match status" value="1"/>
</dbReference>
<protein>
    <submittedName>
        <fullName evidence="4">Zn(II)2Cys6 transcription factor</fullName>
    </submittedName>
</protein>
<dbReference type="PROSITE" id="PS00463">
    <property type="entry name" value="ZN2_CY6_FUNGAL_1"/>
    <property type="match status" value="1"/>
</dbReference>
<dbReference type="GO" id="GO:0003677">
    <property type="term" value="F:DNA binding"/>
    <property type="evidence" value="ECO:0007669"/>
    <property type="project" value="InterPro"/>
</dbReference>
<proteinExistence type="predicted"/>
<name>A0A8K0VXS8_9PLEO</name>
<evidence type="ECO:0000259" key="3">
    <source>
        <dbReference type="PROSITE" id="PS50048"/>
    </source>
</evidence>
<evidence type="ECO:0000256" key="1">
    <source>
        <dbReference type="ARBA" id="ARBA00022723"/>
    </source>
</evidence>
<dbReference type="InterPro" id="IPR001138">
    <property type="entry name" value="Zn2Cys6_DnaBD"/>
</dbReference>
<evidence type="ECO:0000313" key="4">
    <source>
        <dbReference type="EMBL" id="KAH7086425.1"/>
    </source>
</evidence>
<dbReference type="EMBL" id="JAGMVJ010000011">
    <property type="protein sequence ID" value="KAH7086425.1"/>
    <property type="molecule type" value="Genomic_DNA"/>
</dbReference>
<gene>
    <name evidence="4" type="ORF">FB567DRAFT_497581</name>
</gene>
<dbReference type="OrthoDB" id="4161332at2759"/>
<keyword evidence="2" id="KW-0539">Nucleus</keyword>
<dbReference type="GO" id="GO:0008270">
    <property type="term" value="F:zinc ion binding"/>
    <property type="evidence" value="ECO:0007669"/>
    <property type="project" value="InterPro"/>
</dbReference>
<dbReference type="CDD" id="cd12148">
    <property type="entry name" value="fungal_TF_MHR"/>
    <property type="match status" value="1"/>
</dbReference>
<dbReference type="PROSITE" id="PS50048">
    <property type="entry name" value="ZN2_CY6_FUNGAL_2"/>
    <property type="match status" value="1"/>
</dbReference>
<evidence type="ECO:0000256" key="2">
    <source>
        <dbReference type="ARBA" id="ARBA00023242"/>
    </source>
</evidence>